<dbReference type="PANTHER" id="PTHR42280">
    <property type="entry name" value="CITG FAMILY PROTEIN"/>
    <property type="match status" value="1"/>
</dbReference>
<dbReference type="EMBL" id="BATA01000044">
    <property type="protein sequence ID" value="GAD53017.1"/>
    <property type="molecule type" value="Genomic_DNA"/>
</dbReference>
<dbReference type="Proteomes" id="UP000016986">
    <property type="component" value="Unassembled WGS sequence"/>
</dbReference>
<comment type="caution">
    <text evidence="1">The sequence shown here is derived from an EMBL/GenBank/DDBJ whole genome shotgun (WGS) entry which is preliminary data.</text>
</comment>
<dbReference type="OrthoDB" id="85890at2157"/>
<dbReference type="GO" id="GO:0046917">
    <property type="term" value="F:triphosphoribosyl-dephospho-CoA synthase activity"/>
    <property type="evidence" value="ECO:0007669"/>
    <property type="project" value="InterPro"/>
</dbReference>
<protein>
    <submittedName>
        <fullName evidence="1">Triphosphoribosyl-dephospho-CoA synthetase</fullName>
    </submittedName>
</protein>
<proteinExistence type="predicted"/>
<reference evidence="1 2" key="1">
    <citation type="submission" date="2013-09" db="EMBL/GenBank/DDBJ databases">
        <title>Whole genome sequencing of Halarchaeum acidiphilum strain MH1-52-1.</title>
        <authorList>
            <person name="Shimane Y."/>
            <person name="Minegishi H."/>
            <person name="Nishi S."/>
            <person name="Echigo A."/>
            <person name="Shuto A."/>
            <person name="Konishi M."/>
            <person name="Ito T."/>
            <person name="Ohkuma M."/>
            <person name="Ohta Y."/>
            <person name="Nagano Y."/>
            <person name="Tsubouchi T."/>
            <person name="Mori K."/>
            <person name="Usui K."/>
            <person name="Kamekura M."/>
            <person name="Usami R."/>
            <person name="Takaki Y."/>
            <person name="Hatada Y."/>
        </authorList>
    </citation>
    <scope>NUCLEOTIDE SEQUENCE [LARGE SCALE GENOMIC DNA]</scope>
    <source>
        <strain evidence="1 2">JCM 16109</strain>
    </source>
</reference>
<evidence type="ECO:0000313" key="1">
    <source>
        <dbReference type="EMBL" id="GAD53017.1"/>
    </source>
</evidence>
<dbReference type="Gene3D" id="1.10.4200.10">
    <property type="entry name" value="Triphosphoribosyl-dephospho-CoA protein"/>
    <property type="match status" value="1"/>
</dbReference>
<organism evidence="1 2">
    <name type="scientific">Halarchaeum acidiphilum MH1-52-1</name>
    <dbReference type="NCBI Taxonomy" id="1261545"/>
    <lineage>
        <taxon>Archaea</taxon>
        <taxon>Methanobacteriati</taxon>
        <taxon>Methanobacteriota</taxon>
        <taxon>Stenosarchaea group</taxon>
        <taxon>Halobacteria</taxon>
        <taxon>Halobacteriales</taxon>
        <taxon>Halobacteriaceae</taxon>
    </lineage>
</organism>
<dbReference type="Pfam" id="PF01874">
    <property type="entry name" value="CitG"/>
    <property type="match status" value="1"/>
</dbReference>
<dbReference type="GO" id="GO:0005524">
    <property type="term" value="F:ATP binding"/>
    <property type="evidence" value="ECO:0007669"/>
    <property type="project" value="InterPro"/>
</dbReference>
<name>U2YW53_9EURY</name>
<keyword evidence="2" id="KW-1185">Reference proteome</keyword>
<dbReference type="AlphaFoldDB" id="U2YW53"/>
<accession>U2YW53</accession>
<dbReference type="InterPro" id="IPR002736">
    <property type="entry name" value="CitG"/>
</dbReference>
<gene>
    <name evidence="1" type="ORF">MBEHAL_1777</name>
</gene>
<dbReference type="eggNOG" id="arCOG04238">
    <property type="taxonomic scope" value="Archaea"/>
</dbReference>
<sequence>MRRTIAGNAELALLLELAGTPTPGNVDRARDHPDLRFDQFLAGAVGARPGLDAAAAGAPVGIALKTAVAGMAERARDNTQFGALLLLLPLVRAAAATPAGEVSCAAAADVVAATTVDDAAAFYRALEHVEVCVADPPDGMDDLDVRRGAEAIPTLRERGLTLADVVSASAPDDGVAVEWTSGFERTFDAADALRSGAGPLTDRVPRAFLDLLADEPDGLVAARHGESVAERVSDRAAALRDADRETVAAWADDLVAAGINPGTTADIVAAALFVALSRGSRA</sequence>
<evidence type="ECO:0000313" key="2">
    <source>
        <dbReference type="Proteomes" id="UP000016986"/>
    </source>
</evidence>
<dbReference type="PANTHER" id="PTHR42280:SF1">
    <property type="entry name" value="CITG FAMILY PROTEIN"/>
    <property type="match status" value="1"/>
</dbReference>
<dbReference type="RefSeq" id="WP_021780373.1">
    <property type="nucleotide sequence ID" value="NZ_BATA01000044.1"/>
</dbReference>